<dbReference type="AlphaFoldDB" id="A0A0F9I3L2"/>
<dbReference type="InterPro" id="IPR018490">
    <property type="entry name" value="cNMP-bd_dom_sf"/>
</dbReference>
<dbReference type="PANTHER" id="PTHR24567:SF74">
    <property type="entry name" value="HTH-TYPE TRANSCRIPTIONAL REGULATOR ARCR"/>
    <property type="match status" value="1"/>
</dbReference>
<dbReference type="InterPro" id="IPR050397">
    <property type="entry name" value="Env_Response_Regulators"/>
</dbReference>
<evidence type="ECO:0000313" key="2">
    <source>
        <dbReference type="EMBL" id="KKM14234.1"/>
    </source>
</evidence>
<evidence type="ECO:0000259" key="1">
    <source>
        <dbReference type="PROSITE" id="PS50042"/>
    </source>
</evidence>
<dbReference type="InterPro" id="IPR000595">
    <property type="entry name" value="cNMP-bd_dom"/>
</dbReference>
<dbReference type="GO" id="GO:0005829">
    <property type="term" value="C:cytosol"/>
    <property type="evidence" value="ECO:0007669"/>
    <property type="project" value="TreeGrafter"/>
</dbReference>
<dbReference type="PROSITE" id="PS50042">
    <property type="entry name" value="CNMP_BINDING_3"/>
    <property type="match status" value="1"/>
</dbReference>
<organism evidence="2">
    <name type="scientific">marine sediment metagenome</name>
    <dbReference type="NCBI Taxonomy" id="412755"/>
    <lineage>
        <taxon>unclassified sequences</taxon>
        <taxon>metagenomes</taxon>
        <taxon>ecological metagenomes</taxon>
    </lineage>
</organism>
<dbReference type="InterPro" id="IPR014710">
    <property type="entry name" value="RmlC-like_jellyroll"/>
</dbReference>
<feature type="domain" description="Cyclic nucleotide-binding" evidence="1">
    <location>
        <begin position="12"/>
        <end position="113"/>
    </location>
</feature>
<name>A0A0F9I3L2_9ZZZZ</name>
<dbReference type="Pfam" id="PF00027">
    <property type="entry name" value="cNMP_binding"/>
    <property type="match status" value="1"/>
</dbReference>
<proteinExistence type="predicted"/>
<dbReference type="CDD" id="cd00038">
    <property type="entry name" value="CAP_ED"/>
    <property type="match status" value="1"/>
</dbReference>
<reference evidence="2" key="1">
    <citation type="journal article" date="2015" name="Nature">
        <title>Complex archaea that bridge the gap between prokaryotes and eukaryotes.</title>
        <authorList>
            <person name="Spang A."/>
            <person name="Saw J.H."/>
            <person name="Jorgensen S.L."/>
            <person name="Zaremba-Niedzwiedzka K."/>
            <person name="Martijn J."/>
            <person name="Lind A.E."/>
            <person name="van Eijk R."/>
            <person name="Schleper C."/>
            <person name="Guy L."/>
            <person name="Ettema T.J."/>
        </authorList>
    </citation>
    <scope>NUCLEOTIDE SEQUENCE</scope>
</reference>
<dbReference type="GO" id="GO:0003700">
    <property type="term" value="F:DNA-binding transcription factor activity"/>
    <property type="evidence" value="ECO:0007669"/>
    <property type="project" value="TreeGrafter"/>
</dbReference>
<gene>
    <name evidence="2" type="ORF">LCGC14_1708190</name>
</gene>
<dbReference type="Gene3D" id="2.60.120.10">
    <property type="entry name" value="Jelly Rolls"/>
    <property type="match status" value="1"/>
</dbReference>
<dbReference type="PANTHER" id="PTHR24567">
    <property type="entry name" value="CRP FAMILY TRANSCRIPTIONAL REGULATORY PROTEIN"/>
    <property type="match status" value="1"/>
</dbReference>
<accession>A0A0F9I3L2</accession>
<dbReference type="EMBL" id="LAZR01015197">
    <property type="protein sequence ID" value="KKM14234.1"/>
    <property type="molecule type" value="Genomic_DNA"/>
</dbReference>
<protein>
    <recommendedName>
        <fullName evidence="1">Cyclic nucleotide-binding domain-containing protein</fullName>
    </recommendedName>
</protein>
<comment type="caution">
    <text evidence="2">The sequence shown here is derived from an EMBL/GenBank/DDBJ whole genome shotgun (WGS) entry which is preliminary data.</text>
</comment>
<sequence>MNESDFLEKVSIFSYMKKRDLRRIAKMARHHTYRKGDVIIKEGDRDGRLFIILCGKVEVIKNLGTKNKRCLRTLGPENYFDEMALIDDFIRSASVVAIEETNVLSLDQWNLRQEFEKYPVLAIELLQVMSRRLRAVEKNLINSLGTLLPICANCKKIQDENEAWTPIEEYISDHSETEFSHRICPDCAKKLYPDFGQKA</sequence>
<dbReference type="SMART" id="SM00100">
    <property type="entry name" value="cNMP"/>
    <property type="match status" value="1"/>
</dbReference>
<dbReference type="SUPFAM" id="SSF51206">
    <property type="entry name" value="cAMP-binding domain-like"/>
    <property type="match status" value="1"/>
</dbReference>